<evidence type="ECO:0000256" key="1">
    <source>
        <dbReference type="ARBA" id="ARBA00022884"/>
    </source>
</evidence>
<reference evidence="4" key="1">
    <citation type="journal article" date="2014" name="PLoS ONE">
        <title>Transcriptome-Based Identification of ABC Transporters in the Western Tarnished Plant Bug Lygus hesperus.</title>
        <authorList>
            <person name="Hull J.J."/>
            <person name="Chaney K."/>
            <person name="Geib S.M."/>
            <person name="Fabrick J.A."/>
            <person name="Brent C.S."/>
            <person name="Walsh D."/>
            <person name="Lavine L.C."/>
        </authorList>
    </citation>
    <scope>NUCLEOTIDE SEQUENCE</scope>
</reference>
<protein>
    <submittedName>
        <fullName evidence="4">RNA and export factor-binding protein 2</fullName>
    </submittedName>
</protein>
<dbReference type="AlphaFoldDB" id="A0A0A9XDE6"/>
<dbReference type="SUPFAM" id="SSF54928">
    <property type="entry name" value="RNA-binding domain, RBD"/>
    <property type="match status" value="1"/>
</dbReference>
<name>A0A0A9XDE6_LYGHE</name>
<evidence type="ECO:0000313" key="4">
    <source>
        <dbReference type="EMBL" id="JAG16843.1"/>
    </source>
</evidence>
<evidence type="ECO:0000259" key="3">
    <source>
        <dbReference type="PROSITE" id="PS50102"/>
    </source>
</evidence>
<dbReference type="GO" id="GO:0003723">
    <property type="term" value="F:RNA binding"/>
    <property type="evidence" value="ECO:0007669"/>
    <property type="project" value="UniProtKB-UniRule"/>
</dbReference>
<dbReference type="PROSITE" id="PS50102">
    <property type="entry name" value="RRM"/>
    <property type="match status" value="1"/>
</dbReference>
<gene>
    <name evidence="4" type="primary">Refbp2</name>
    <name evidence="4" type="ORF">CM83_13305</name>
</gene>
<dbReference type="CDD" id="cd00590">
    <property type="entry name" value="RRM_SF"/>
    <property type="match status" value="1"/>
</dbReference>
<reference evidence="4" key="2">
    <citation type="submission" date="2014-07" db="EMBL/GenBank/DDBJ databases">
        <authorList>
            <person name="Hull J."/>
        </authorList>
    </citation>
    <scope>NUCLEOTIDE SEQUENCE</scope>
</reference>
<proteinExistence type="predicted"/>
<accession>A0A0A9XDE6</accession>
<organism evidence="4">
    <name type="scientific">Lygus hesperus</name>
    <name type="common">Western plant bug</name>
    <dbReference type="NCBI Taxonomy" id="30085"/>
    <lineage>
        <taxon>Eukaryota</taxon>
        <taxon>Metazoa</taxon>
        <taxon>Ecdysozoa</taxon>
        <taxon>Arthropoda</taxon>
        <taxon>Hexapoda</taxon>
        <taxon>Insecta</taxon>
        <taxon>Pterygota</taxon>
        <taxon>Neoptera</taxon>
        <taxon>Paraneoptera</taxon>
        <taxon>Hemiptera</taxon>
        <taxon>Heteroptera</taxon>
        <taxon>Panheteroptera</taxon>
        <taxon>Cimicomorpha</taxon>
        <taxon>Miridae</taxon>
        <taxon>Mirini</taxon>
        <taxon>Lygus</taxon>
    </lineage>
</organism>
<dbReference type="SMART" id="SM00360">
    <property type="entry name" value="RRM"/>
    <property type="match status" value="1"/>
</dbReference>
<feature type="domain" description="RRM" evidence="3">
    <location>
        <begin position="88"/>
        <end position="165"/>
    </location>
</feature>
<dbReference type="InterPro" id="IPR035979">
    <property type="entry name" value="RBD_domain_sf"/>
</dbReference>
<sequence>FCNERIMSYYSNSLNFEYCDTPRNRAYGRIYANLSKIGEIELATNLIPIGHLAPSMHRRRYEFNKYGTDNYSRHALRMRNIQNFRTGKSLFIYNISRTVNIKNLASMFRRVGPVAFFSIHLDQIGRIVGTGEIRYEERSSACNALARFQGKVVEGRKLDIRALGSSLD</sequence>
<dbReference type="InterPro" id="IPR000504">
    <property type="entry name" value="RRM_dom"/>
</dbReference>
<dbReference type="Gene3D" id="3.30.70.330">
    <property type="match status" value="1"/>
</dbReference>
<evidence type="ECO:0000256" key="2">
    <source>
        <dbReference type="PROSITE-ProRule" id="PRU00176"/>
    </source>
</evidence>
<dbReference type="InterPro" id="IPR012677">
    <property type="entry name" value="Nucleotide-bd_a/b_plait_sf"/>
</dbReference>
<feature type="non-terminal residue" evidence="4">
    <location>
        <position position="168"/>
    </location>
</feature>
<keyword evidence="1 2" id="KW-0694">RNA-binding</keyword>
<feature type="non-terminal residue" evidence="4">
    <location>
        <position position="1"/>
    </location>
</feature>
<dbReference type="Pfam" id="PF00076">
    <property type="entry name" value="RRM_1"/>
    <property type="match status" value="1"/>
</dbReference>
<dbReference type="EMBL" id="GBHO01026761">
    <property type="protein sequence ID" value="JAG16843.1"/>
    <property type="molecule type" value="Transcribed_RNA"/>
</dbReference>